<dbReference type="RefSeq" id="WP_134143564.1">
    <property type="nucleotide sequence ID" value="NZ_SNVI01000008.1"/>
</dbReference>
<gene>
    <name evidence="1" type="ORF">E2553_45555</name>
</gene>
<evidence type="ECO:0000313" key="2">
    <source>
        <dbReference type="Proteomes" id="UP000297385"/>
    </source>
</evidence>
<name>A0A4Y8MHE4_9BURK</name>
<evidence type="ECO:0000313" key="1">
    <source>
        <dbReference type="EMBL" id="TFE36900.1"/>
    </source>
</evidence>
<dbReference type="Proteomes" id="UP000297385">
    <property type="component" value="Unassembled WGS sequence"/>
</dbReference>
<dbReference type="AlphaFoldDB" id="A0A4Y8MHE4"/>
<sequence>MEAGAFPFKRHLLEHWLASLTSSGGDFFSTPCAGMQPVWGCSAFACGVSMFEAAIPGFYPERFDSEADAIKYIDGQPTCPNEVRPWVRKVNRTAGEGEFLIIGGRPTRDRESAR</sequence>
<comment type="caution">
    <text evidence="1">The sequence shown here is derived from an EMBL/GenBank/DDBJ whole genome shotgun (WGS) entry which is preliminary data.</text>
</comment>
<reference evidence="1 2" key="1">
    <citation type="submission" date="2019-03" db="EMBL/GenBank/DDBJ databases">
        <title>Complete Genome Sequence of Paraburkholderia dipogonis ICMP 19430T, a Nitrogen-fixing Symbiont of the South African Invasive Legume Dipogon lignosus in New Zealand.</title>
        <authorList>
            <person name="De Meyer S.E."/>
        </authorList>
    </citation>
    <scope>NUCLEOTIDE SEQUENCE [LARGE SCALE GENOMIC DNA]</scope>
    <source>
        <strain evidence="1 2">ICMP 19430</strain>
    </source>
</reference>
<organism evidence="1 2">
    <name type="scientific">Paraburkholderia dipogonis</name>
    <dbReference type="NCBI Taxonomy" id="1211383"/>
    <lineage>
        <taxon>Bacteria</taxon>
        <taxon>Pseudomonadati</taxon>
        <taxon>Pseudomonadota</taxon>
        <taxon>Betaproteobacteria</taxon>
        <taxon>Burkholderiales</taxon>
        <taxon>Burkholderiaceae</taxon>
        <taxon>Paraburkholderia</taxon>
    </lineage>
</organism>
<accession>A0A4Y8MHE4</accession>
<proteinExistence type="predicted"/>
<dbReference type="EMBL" id="SNVI01000008">
    <property type="protein sequence ID" value="TFE36900.1"/>
    <property type="molecule type" value="Genomic_DNA"/>
</dbReference>
<protein>
    <submittedName>
        <fullName evidence="1">Uncharacterized protein</fullName>
    </submittedName>
</protein>